<dbReference type="GeneID" id="28997495"/>
<feature type="transmembrane region" description="Helical" evidence="1">
    <location>
        <begin position="12"/>
        <end position="30"/>
    </location>
</feature>
<dbReference type="VEuPathDB" id="FungiDB:PHYBLDRAFT_171401"/>
<dbReference type="EMBL" id="KV440988">
    <property type="protein sequence ID" value="OAD70654.1"/>
    <property type="molecule type" value="Genomic_DNA"/>
</dbReference>
<evidence type="ECO:0000313" key="3">
    <source>
        <dbReference type="Proteomes" id="UP000077315"/>
    </source>
</evidence>
<evidence type="ECO:0000313" key="2">
    <source>
        <dbReference type="EMBL" id="OAD70654.1"/>
    </source>
</evidence>
<keyword evidence="3" id="KW-1185">Reference proteome</keyword>
<name>A0A167LKJ7_PHYB8</name>
<dbReference type="RefSeq" id="XP_018288694.1">
    <property type="nucleotide sequence ID" value="XM_018436589.1"/>
</dbReference>
<dbReference type="InParanoid" id="A0A167LKJ7"/>
<gene>
    <name evidence="2" type="ORF">PHYBLDRAFT_171401</name>
</gene>
<organism evidence="2 3">
    <name type="scientific">Phycomyces blakesleeanus (strain ATCC 8743b / DSM 1359 / FGSC 10004 / NBRC 33097 / NRRL 1555)</name>
    <dbReference type="NCBI Taxonomy" id="763407"/>
    <lineage>
        <taxon>Eukaryota</taxon>
        <taxon>Fungi</taxon>
        <taxon>Fungi incertae sedis</taxon>
        <taxon>Mucoromycota</taxon>
        <taxon>Mucoromycotina</taxon>
        <taxon>Mucoromycetes</taxon>
        <taxon>Mucorales</taxon>
        <taxon>Phycomycetaceae</taxon>
        <taxon>Phycomyces</taxon>
    </lineage>
</organism>
<keyword evidence="1" id="KW-1133">Transmembrane helix</keyword>
<evidence type="ECO:0000256" key="1">
    <source>
        <dbReference type="SAM" id="Phobius"/>
    </source>
</evidence>
<sequence>MFSASPYIGKQKWILDIGSISVIGIITFLYKSHNAYSSIKQVIFSGKYMGMSVCLKKPSYSGGLYTTGFLVDGGYLSEKIKDVDDPNCIMCDLLEYSFPIIRIWEAHFCLVFDEVGFIPSRITTIIYSKSEPQKRKK</sequence>
<keyword evidence="1" id="KW-0472">Membrane</keyword>
<keyword evidence="1" id="KW-0812">Transmembrane</keyword>
<protein>
    <submittedName>
        <fullName evidence="2">Uncharacterized protein</fullName>
    </submittedName>
</protein>
<dbReference type="Proteomes" id="UP000077315">
    <property type="component" value="Unassembled WGS sequence"/>
</dbReference>
<dbReference type="AlphaFoldDB" id="A0A167LKJ7"/>
<proteinExistence type="predicted"/>
<reference evidence="3" key="1">
    <citation type="submission" date="2015-06" db="EMBL/GenBank/DDBJ databases">
        <title>Expansion of signal transduction pathways in fungi by whole-genome duplication.</title>
        <authorList>
            <consortium name="DOE Joint Genome Institute"/>
            <person name="Corrochano L.M."/>
            <person name="Kuo A."/>
            <person name="Marcet-Houben M."/>
            <person name="Polaino S."/>
            <person name="Salamov A."/>
            <person name="Villalobos J.M."/>
            <person name="Alvarez M.I."/>
            <person name="Avalos J."/>
            <person name="Benito E.P."/>
            <person name="Benoit I."/>
            <person name="Burger G."/>
            <person name="Camino L.P."/>
            <person name="Canovas D."/>
            <person name="Cerda-Olmedo E."/>
            <person name="Cheng J.-F."/>
            <person name="Dominguez A."/>
            <person name="Elias M."/>
            <person name="Eslava A.P."/>
            <person name="Glaser F."/>
            <person name="Grimwood J."/>
            <person name="Gutierrez G."/>
            <person name="Heitman J."/>
            <person name="Henrissat B."/>
            <person name="Iturriaga E.A."/>
            <person name="Lang B.F."/>
            <person name="Lavin J.L."/>
            <person name="Lee S."/>
            <person name="Li W."/>
            <person name="Lindquist E."/>
            <person name="Lopez-Garcia S."/>
            <person name="Luque E.M."/>
            <person name="Marcos A.T."/>
            <person name="Martin J."/>
            <person name="McCluskey K."/>
            <person name="Medina H.R."/>
            <person name="Miralles-Duran A."/>
            <person name="Miyazaki A."/>
            <person name="Munoz-Torres E."/>
            <person name="Oguiza J.A."/>
            <person name="Ohm R."/>
            <person name="Olmedo M."/>
            <person name="Orejas M."/>
            <person name="Ortiz-Castellanos L."/>
            <person name="Pisabarro A.G."/>
            <person name="Rodriguez-Romero J."/>
            <person name="Ruiz-Herrera J."/>
            <person name="Ruiz-Vazquez R."/>
            <person name="Sanz C."/>
            <person name="Schackwitz W."/>
            <person name="Schmutz J."/>
            <person name="Shahriari M."/>
            <person name="Shelest E."/>
            <person name="Silva-Franco F."/>
            <person name="Soanes D."/>
            <person name="Syed K."/>
            <person name="Tagua V.G."/>
            <person name="Talbot N.J."/>
            <person name="Thon M."/>
            <person name="De vries R.P."/>
            <person name="Wiebenga A."/>
            <person name="Yadav J.S."/>
            <person name="Braun E.L."/>
            <person name="Baker S."/>
            <person name="Garre V."/>
            <person name="Horwitz B."/>
            <person name="Torres-Martinez S."/>
            <person name="Idnurm A."/>
            <person name="Herrera-Estrella A."/>
            <person name="Gabaldon T."/>
            <person name="Grigoriev I.V."/>
        </authorList>
    </citation>
    <scope>NUCLEOTIDE SEQUENCE [LARGE SCALE GENOMIC DNA]</scope>
    <source>
        <strain evidence="3">NRRL 1555(-)</strain>
    </source>
</reference>
<accession>A0A167LKJ7</accession>